<dbReference type="GO" id="GO:0008300">
    <property type="term" value="P:isoprenoid catabolic process"/>
    <property type="evidence" value="ECO:0007669"/>
    <property type="project" value="TreeGrafter"/>
</dbReference>
<dbReference type="PANTHER" id="PTHR42964:SF1">
    <property type="entry name" value="POLYKETIDE BIOSYNTHESIS ENOYL-COA HYDRATASE PKSH-RELATED"/>
    <property type="match status" value="1"/>
</dbReference>
<dbReference type="EMBL" id="BMGG01000007">
    <property type="protein sequence ID" value="GGC77864.1"/>
    <property type="molecule type" value="Genomic_DNA"/>
</dbReference>
<dbReference type="InterPro" id="IPR014748">
    <property type="entry name" value="Enoyl-CoA_hydra_C"/>
</dbReference>
<comment type="caution">
    <text evidence="3">The sequence shown here is derived from an EMBL/GenBank/DDBJ whole genome shotgun (WGS) entry which is preliminary data.</text>
</comment>
<dbReference type="PROSITE" id="PS00166">
    <property type="entry name" value="ENOYL_COA_HYDRATASE"/>
    <property type="match status" value="1"/>
</dbReference>
<protein>
    <submittedName>
        <fullName evidence="3">Enoyl-CoA hydratase</fullName>
    </submittedName>
</protein>
<keyword evidence="4" id="KW-1185">Reference proteome</keyword>
<gene>
    <name evidence="3" type="ORF">GCM10010994_40200</name>
</gene>
<dbReference type="RefSeq" id="WP_188610956.1">
    <property type="nucleotide sequence ID" value="NZ_BMGG01000007.1"/>
</dbReference>
<dbReference type="GO" id="GO:0003824">
    <property type="term" value="F:catalytic activity"/>
    <property type="evidence" value="ECO:0007669"/>
    <property type="project" value="InterPro"/>
</dbReference>
<evidence type="ECO:0000313" key="4">
    <source>
        <dbReference type="Proteomes" id="UP000637002"/>
    </source>
</evidence>
<dbReference type="InterPro" id="IPR029045">
    <property type="entry name" value="ClpP/crotonase-like_dom_sf"/>
</dbReference>
<dbReference type="InterPro" id="IPR018376">
    <property type="entry name" value="Enoyl-CoA_hyd/isom_CS"/>
</dbReference>
<dbReference type="CDD" id="cd06558">
    <property type="entry name" value="crotonase-like"/>
    <property type="match status" value="1"/>
</dbReference>
<dbReference type="InterPro" id="IPR051683">
    <property type="entry name" value="Enoyl-CoA_Hydratase/Isomerase"/>
</dbReference>
<evidence type="ECO:0000256" key="2">
    <source>
        <dbReference type="RuleBase" id="RU003707"/>
    </source>
</evidence>
<dbReference type="AlphaFoldDB" id="A0A916ULZ5"/>
<accession>A0A916ULZ5</accession>
<reference evidence="3" key="2">
    <citation type="submission" date="2020-09" db="EMBL/GenBank/DDBJ databases">
        <authorList>
            <person name="Sun Q."/>
            <person name="Zhou Y."/>
        </authorList>
    </citation>
    <scope>NUCLEOTIDE SEQUENCE</scope>
    <source>
        <strain evidence="3">CGMCC 1.12919</strain>
    </source>
</reference>
<dbReference type="InterPro" id="IPR001753">
    <property type="entry name" value="Enoyl-CoA_hydra/iso"/>
</dbReference>
<comment type="similarity">
    <text evidence="1 2">Belongs to the enoyl-CoA hydratase/isomerase family.</text>
</comment>
<dbReference type="Pfam" id="PF00378">
    <property type="entry name" value="ECH_1"/>
    <property type="match status" value="1"/>
</dbReference>
<name>A0A916ULZ5_9HYPH</name>
<proteinExistence type="inferred from homology"/>
<organism evidence="3 4">
    <name type="scientific">Chelatococcus reniformis</name>
    <dbReference type="NCBI Taxonomy" id="1494448"/>
    <lineage>
        <taxon>Bacteria</taxon>
        <taxon>Pseudomonadati</taxon>
        <taxon>Pseudomonadota</taxon>
        <taxon>Alphaproteobacteria</taxon>
        <taxon>Hyphomicrobiales</taxon>
        <taxon>Chelatococcaceae</taxon>
        <taxon>Chelatococcus</taxon>
    </lineage>
</organism>
<dbReference type="SUPFAM" id="SSF52096">
    <property type="entry name" value="ClpP/crotonase"/>
    <property type="match status" value="1"/>
</dbReference>
<dbReference type="Gene3D" id="1.10.12.10">
    <property type="entry name" value="Lyase 2-enoyl-coa Hydratase, Chain A, domain 2"/>
    <property type="match status" value="1"/>
</dbReference>
<sequence>MAQASPISITTRDGVTRLTIDRAEARNALNDAVMAALTVAILEAQADASTRAIVVTGAGDRAFCAGADLKPDAKTFGFDYARPNTVYADLLRAASHCTLPLVARVNGACMAGGMGILSMCDMAVASEEARFGLPEVKIGLFPMQVAALLQMVLPRTKFAEMCITGEPITAAEALQYNLVNYVVPPAQLDAKVDWLLARIVDKSPTAIRRGKYALRAMQDMTYEQALGYAEVQIGSIVHTEDAAEGLRAFNERRPPAWTGR</sequence>
<evidence type="ECO:0000256" key="1">
    <source>
        <dbReference type="ARBA" id="ARBA00005254"/>
    </source>
</evidence>
<evidence type="ECO:0000313" key="3">
    <source>
        <dbReference type="EMBL" id="GGC77864.1"/>
    </source>
</evidence>
<dbReference type="PANTHER" id="PTHR42964">
    <property type="entry name" value="ENOYL-COA HYDRATASE"/>
    <property type="match status" value="1"/>
</dbReference>
<reference evidence="3" key="1">
    <citation type="journal article" date="2014" name="Int. J. Syst. Evol. Microbiol.">
        <title>Complete genome sequence of Corynebacterium casei LMG S-19264T (=DSM 44701T), isolated from a smear-ripened cheese.</title>
        <authorList>
            <consortium name="US DOE Joint Genome Institute (JGI-PGF)"/>
            <person name="Walter F."/>
            <person name="Albersmeier A."/>
            <person name="Kalinowski J."/>
            <person name="Ruckert C."/>
        </authorList>
    </citation>
    <scope>NUCLEOTIDE SEQUENCE</scope>
    <source>
        <strain evidence="3">CGMCC 1.12919</strain>
    </source>
</reference>
<dbReference type="Gene3D" id="3.90.226.10">
    <property type="entry name" value="2-enoyl-CoA Hydratase, Chain A, domain 1"/>
    <property type="match status" value="1"/>
</dbReference>
<dbReference type="Proteomes" id="UP000637002">
    <property type="component" value="Unassembled WGS sequence"/>
</dbReference>